<evidence type="ECO:0000256" key="1">
    <source>
        <dbReference type="SAM" id="MobiDB-lite"/>
    </source>
</evidence>
<evidence type="ECO:0000256" key="2">
    <source>
        <dbReference type="SAM" id="Phobius"/>
    </source>
</evidence>
<reference evidence="3" key="2">
    <citation type="journal article" date="2023" name="Science">
        <title>Genomic signatures of disease resistance in endangered staghorn corals.</title>
        <authorList>
            <person name="Vollmer S.V."/>
            <person name="Selwyn J.D."/>
            <person name="Despard B.A."/>
            <person name="Roesel C.L."/>
        </authorList>
    </citation>
    <scope>NUCLEOTIDE SEQUENCE</scope>
    <source>
        <strain evidence="3">K2</strain>
    </source>
</reference>
<sequence>MQENLNHDDGVKEYGAMRNYYFICNFAYPVICACRYFKQLCTKPNRYYKYTVVLESPGDSRPLFNGLQPFDHDDQLRYKTFLPCAGSSAPDQQAARPHDSHSVKSD</sequence>
<feature type="compositionally biased region" description="Basic and acidic residues" evidence="1">
    <location>
        <begin position="96"/>
        <end position="106"/>
    </location>
</feature>
<dbReference type="AlphaFoldDB" id="A0AAD9Q0T0"/>
<comment type="caution">
    <text evidence="3">The sequence shown here is derived from an EMBL/GenBank/DDBJ whole genome shotgun (WGS) entry which is preliminary data.</text>
</comment>
<organism evidence="3 4">
    <name type="scientific">Acropora cervicornis</name>
    <name type="common">Staghorn coral</name>
    <dbReference type="NCBI Taxonomy" id="6130"/>
    <lineage>
        <taxon>Eukaryota</taxon>
        <taxon>Metazoa</taxon>
        <taxon>Cnidaria</taxon>
        <taxon>Anthozoa</taxon>
        <taxon>Hexacorallia</taxon>
        <taxon>Scleractinia</taxon>
        <taxon>Astrocoeniina</taxon>
        <taxon>Acroporidae</taxon>
        <taxon>Acropora</taxon>
    </lineage>
</organism>
<protein>
    <submittedName>
        <fullName evidence="3">Uncharacterized protein</fullName>
    </submittedName>
</protein>
<reference evidence="3" key="1">
    <citation type="journal article" date="2023" name="G3 (Bethesda)">
        <title>Whole genome assembly and annotation of the endangered Caribbean coral Acropora cervicornis.</title>
        <authorList>
            <person name="Selwyn J.D."/>
            <person name="Vollmer S.V."/>
        </authorList>
    </citation>
    <scope>NUCLEOTIDE SEQUENCE</scope>
    <source>
        <strain evidence="3">K2</strain>
    </source>
</reference>
<keyword evidence="2" id="KW-0812">Transmembrane</keyword>
<feature type="transmembrane region" description="Helical" evidence="2">
    <location>
        <begin position="20"/>
        <end position="37"/>
    </location>
</feature>
<proteinExistence type="predicted"/>
<dbReference type="EMBL" id="JARQWQ010000084">
    <property type="protein sequence ID" value="KAK2552653.1"/>
    <property type="molecule type" value="Genomic_DNA"/>
</dbReference>
<keyword evidence="2" id="KW-1133">Transmembrane helix</keyword>
<name>A0AAD9Q0T0_ACRCE</name>
<evidence type="ECO:0000313" key="4">
    <source>
        <dbReference type="Proteomes" id="UP001249851"/>
    </source>
</evidence>
<evidence type="ECO:0000313" key="3">
    <source>
        <dbReference type="EMBL" id="KAK2552653.1"/>
    </source>
</evidence>
<keyword evidence="2" id="KW-0472">Membrane</keyword>
<keyword evidence="4" id="KW-1185">Reference proteome</keyword>
<dbReference type="Proteomes" id="UP001249851">
    <property type="component" value="Unassembled WGS sequence"/>
</dbReference>
<accession>A0AAD9Q0T0</accession>
<gene>
    <name evidence="3" type="ORF">P5673_026025</name>
</gene>
<feature type="region of interest" description="Disordered" evidence="1">
    <location>
        <begin position="84"/>
        <end position="106"/>
    </location>
</feature>